<dbReference type="EMBL" id="BARS01040891">
    <property type="protein sequence ID" value="GAG40383.1"/>
    <property type="molecule type" value="Genomic_DNA"/>
</dbReference>
<evidence type="ECO:0000313" key="2">
    <source>
        <dbReference type="EMBL" id="GAG40383.1"/>
    </source>
</evidence>
<gene>
    <name evidence="2" type="ORF">S01H1_62273</name>
</gene>
<organism evidence="2">
    <name type="scientific">marine sediment metagenome</name>
    <dbReference type="NCBI Taxonomy" id="412755"/>
    <lineage>
        <taxon>unclassified sequences</taxon>
        <taxon>metagenomes</taxon>
        <taxon>ecological metagenomes</taxon>
    </lineage>
</organism>
<reference evidence="2" key="1">
    <citation type="journal article" date="2014" name="Front. Microbiol.">
        <title>High frequency of phylogenetically diverse reductive dehalogenase-homologous genes in deep subseafloor sedimentary metagenomes.</title>
        <authorList>
            <person name="Kawai M."/>
            <person name="Futagami T."/>
            <person name="Toyoda A."/>
            <person name="Takaki Y."/>
            <person name="Nishi S."/>
            <person name="Hori S."/>
            <person name="Arai W."/>
            <person name="Tsubouchi T."/>
            <person name="Morono Y."/>
            <person name="Uchiyama I."/>
            <person name="Ito T."/>
            <person name="Fujiyama A."/>
            <person name="Inagaki F."/>
            <person name="Takami H."/>
        </authorList>
    </citation>
    <scope>NUCLEOTIDE SEQUENCE</scope>
    <source>
        <strain evidence="2">Expedition CK06-06</strain>
    </source>
</reference>
<sequence length="63" mass="7471">MTAKDWYDMMGIKSPEEKRKEQENRHPSHNGWHSDHYYPNKPLLSTGPYSSVDEDGNEYFELP</sequence>
<proteinExistence type="predicted"/>
<feature type="compositionally biased region" description="Acidic residues" evidence="1">
    <location>
        <begin position="52"/>
        <end position="63"/>
    </location>
</feature>
<accession>X0XUV8</accession>
<evidence type="ECO:0000256" key="1">
    <source>
        <dbReference type="SAM" id="MobiDB-lite"/>
    </source>
</evidence>
<protein>
    <submittedName>
        <fullName evidence="2">Uncharacterized protein</fullName>
    </submittedName>
</protein>
<dbReference type="AlphaFoldDB" id="X0XUV8"/>
<feature type="compositionally biased region" description="Basic and acidic residues" evidence="1">
    <location>
        <begin position="14"/>
        <end position="38"/>
    </location>
</feature>
<comment type="caution">
    <text evidence="2">The sequence shown here is derived from an EMBL/GenBank/DDBJ whole genome shotgun (WGS) entry which is preliminary data.</text>
</comment>
<feature type="region of interest" description="Disordered" evidence="1">
    <location>
        <begin position="1"/>
        <end position="63"/>
    </location>
</feature>
<name>X0XUV8_9ZZZZ</name>